<sequence>MYATVTQDILSFILVINDTAESCWKRIAATFQDNKHSRAV</sequence>
<dbReference type="EMBL" id="LXQA011463808">
    <property type="protein sequence ID" value="MCI98092.1"/>
    <property type="molecule type" value="Genomic_DNA"/>
</dbReference>
<reference evidence="1 2" key="1">
    <citation type="journal article" date="2018" name="Front. Plant Sci.">
        <title>Red Clover (Trifolium pratense) and Zigzag Clover (T. medium) - A Picture of Genomic Similarities and Differences.</title>
        <authorList>
            <person name="Dluhosova J."/>
            <person name="Istvanek J."/>
            <person name="Nedelnik J."/>
            <person name="Repkova J."/>
        </authorList>
    </citation>
    <scope>NUCLEOTIDE SEQUENCE [LARGE SCALE GENOMIC DNA]</scope>
    <source>
        <strain evidence="2">cv. 10/8</strain>
        <tissue evidence="1">Leaf</tissue>
    </source>
</reference>
<feature type="non-terminal residue" evidence="1">
    <location>
        <position position="40"/>
    </location>
</feature>
<evidence type="ECO:0000313" key="1">
    <source>
        <dbReference type="EMBL" id="MCI98092.1"/>
    </source>
</evidence>
<evidence type="ECO:0000313" key="2">
    <source>
        <dbReference type="Proteomes" id="UP000265520"/>
    </source>
</evidence>
<organism evidence="1 2">
    <name type="scientific">Trifolium medium</name>
    <dbReference type="NCBI Taxonomy" id="97028"/>
    <lineage>
        <taxon>Eukaryota</taxon>
        <taxon>Viridiplantae</taxon>
        <taxon>Streptophyta</taxon>
        <taxon>Embryophyta</taxon>
        <taxon>Tracheophyta</taxon>
        <taxon>Spermatophyta</taxon>
        <taxon>Magnoliopsida</taxon>
        <taxon>eudicotyledons</taxon>
        <taxon>Gunneridae</taxon>
        <taxon>Pentapetalae</taxon>
        <taxon>rosids</taxon>
        <taxon>fabids</taxon>
        <taxon>Fabales</taxon>
        <taxon>Fabaceae</taxon>
        <taxon>Papilionoideae</taxon>
        <taxon>50 kb inversion clade</taxon>
        <taxon>NPAAA clade</taxon>
        <taxon>Hologalegina</taxon>
        <taxon>IRL clade</taxon>
        <taxon>Trifolieae</taxon>
        <taxon>Trifolium</taxon>
    </lineage>
</organism>
<protein>
    <submittedName>
        <fullName evidence="1">Uncharacterized protein</fullName>
    </submittedName>
</protein>
<name>A0A392WFA4_9FABA</name>
<accession>A0A392WFA4</accession>
<comment type="caution">
    <text evidence="1">The sequence shown here is derived from an EMBL/GenBank/DDBJ whole genome shotgun (WGS) entry which is preliminary data.</text>
</comment>
<dbReference type="Proteomes" id="UP000265520">
    <property type="component" value="Unassembled WGS sequence"/>
</dbReference>
<keyword evidence="2" id="KW-1185">Reference proteome</keyword>
<dbReference type="AlphaFoldDB" id="A0A392WFA4"/>
<proteinExistence type="predicted"/>